<feature type="region of interest" description="Disordered" evidence="1">
    <location>
        <begin position="152"/>
        <end position="207"/>
    </location>
</feature>
<protein>
    <submittedName>
        <fullName evidence="2">Uncharacterized protein</fullName>
    </submittedName>
</protein>
<evidence type="ECO:0000256" key="1">
    <source>
        <dbReference type="SAM" id="MobiDB-lite"/>
    </source>
</evidence>
<gene>
    <name evidence="2" type="ORF">GCM10010178_24830</name>
</gene>
<proteinExistence type="predicted"/>
<feature type="region of interest" description="Disordered" evidence="1">
    <location>
        <begin position="1"/>
        <end position="28"/>
    </location>
</feature>
<sequence length="293" mass="30118">MQGLGQQPVPQGHDDLDHTGDTGRALGVTDVRLDRPEVERFGAILPVHRENGLRLDRVAQGRSGAVCFNSVHIGRCEAGVLQRLADDALLRRAVRGGQAVGGAVLVDGGTADHGQDLVARALGVGQAFQHQHADTLGPAGAVRVVGERLAAPVPGEPALRGEGGEPGGRRHDRDTTGQSQVALAGAQGLSGEVQGHQRRRAGGVDGDGGAFEAEEVGDAAGQHRGGERGGGVEADVLAGTGKEIGVVLRGGAHEHAGLAAAQRLCVHPGAFQCLPSGFEQEALLRVHDHGFTR</sequence>
<comment type="caution">
    <text evidence="2">The sequence shown here is derived from an EMBL/GenBank/DDBJ whole genome shotgun (WGS) entry which is preliminary data.</text>
</comment>
<keyword evidence="3" id="KW-1185">Reference proteome</keyword>
<accession>A0ABQ2UG05</accession>
<evidence type="ECO:0000313" key="3">
    <source>
        <dbReference type="Proteomes" id="UP000649573"/>
    </source>
</evidence>
<dbReference type="EMBL" id="BMRE01000007">
    <property type="protein sequence ID" value="GGU31539.1"/>
    <property type="molecule type" value="Genomic_DNA"/>
</dbReference>
<reference evidence="3" key="1">
    <citation type="journal article" date="2019" name="Int. J. Syst. Evol. Microbiol.">
        <title>The Global Catalogue of Microorganisms (GCM) 10K type strain sequencing project: providing services to taxonomists for standard genome sequencing and annotation.</title>
        <authorList>
            <consortium name="The Broad Institute Genomics Platform"/>
            <consortium name="The Broad Institute Genome Sequencing Center for Infectious Disease"/>
            <person name="Wu L."/>
            <person name="Ma J."/>
        </authorList>
    </citation>
    <scope>NUCLEOTIDE SEQUENCE [LARGE SCALE GENOMIC DNA]</scope>
    <source>
        <strain evidence="3">JCM 3296</strain>
    </source>
</reference>
<dbReference type="Proteomes" id="UP000649573">
    <property type="component" value="Unassembled WGS sequence"/>
</dbReference>
<feature type="compositionally biased region" description="Basic and acidic residues" evidence="1">
    <location>
        <begin position="12"/>
        <end position="21"/>
    </location>
</feature>
<organism evidence="2 3">
    <name type="scientific">Lentzea flava</name>
    <dbReference type="NCBI Taxonomy" id="103732"/>
    <lineage>
        <taxon>Bacteria</taxon>
        <taxon>Bacillati</taxon>
        <taxon>Actinomycetota</taxon>
        <taxon>Actinomycetes</taxon>
        <taxon>Pseudonocardiales</taxon>
        <taxon>Pseudonocardiaceae</taxon>
        <taxon>Lentzea</taxon>
    </lineage>
</organism>
<name>A0ABQ2UG05_9PSEU</name>
<evidence type="ECO:0000313" key="2">
    <source>
        <dbReference type="EMBL" id="GGU31539.1"/>
    </source>
</evidence>